<gene>
    <name evidence="6" type="ORF">CIRG_09272</name>
</gene>
<dbReference type="FunFam" id="1.10.472.10:FF:000101">
    <property type="entry name" value="Cyclin, putative"/>
    <property type="match status" value="1"/>
</dbReference>
<dbReference type="PANTHER" id="PTHR10026">
    <property type="entry name" value="CYCLIN"/>
    <property type="match status" value="1"/>
</dbReference>
<dbReference type="FunFam" id="1.10.472.10:FF:000073">
    <property type="entry name" value="C-type cyclin"/>
    <property type="match status" value="1"/>
</dbReference>
<dbReference type="InterPro" id="IPR006671">
    <property type="entry name" value="Cyclin_N"/>
</dbReference>
<dbReference type="Gene3D" id="1.10.472.10">
    <property type="entry name" value="Cyclin-like"/>
    <property type="match status" value="2"/>
</dbReference>
<dbReference type="OrthoDB" id="4951845at2759"/>
<sequence>MSPARNENARSANQNHAPPPPLPPPAGPHPSFIQVANPYVFERTVQECFTATGVNPQREDSIRLQGITWIDNVRKALHLPVRTFNTAAIYYHKFRLVHSDNEYNHVDAAAAALFTACKIEDTLKKSRDILCTAYNLKLSPAEKLSADDPIFESHSRSIIGLERLMLESSGFDFRNRHPQKVLLKFIRQRGLRKDSKVAKLAYMISLDLYRTFAPLKQTSTTMAFACLELAGRLLDDPLEDIDLDSEYERWQTSRAEVMETILDLLELYTHHRNSTSIGPDFSLDTLLNIRIPLNQEADFKKLPRYAYFNRRKPEPNGVRAPNGSKRDRDSKNNKNAAGPATKDAPRVNPLAPTAAHDPARRSTERGRDATIRFMLNPEQARAERATVEQYFKVEMEQYEVEEE</sequence>
<dbReference type="EMBL" id="DS028100">
    <property type="protein sequence ID" value="KMP10039.1"/>
    <property type="molecule type" value="Genomic_DNA"/>
</dbReference>
<feature type="compositionally biased region" description="Pro residues" evidence="4">
    <location>
        <begin position="17"/>
        <end position="28"/>
    </location>
</feature>
<evidence type="ECO:0000256" key="1">
    <source>
        <dbReference type="ARBA" id="ARBA00011612"/>
    </source>
</evidence>
<dbReference type="CDD" id="cd20546">
    <property type="entry name" value="CYCLIN_SpCG1C_ScCTK2-like_rpt2"/>
    <property type="match status" value="1"/>
</dbReference>
<evidence type="ECO:0000256" key="4">
    <source>
        <dbReference type="SAM" id="MobiDB-lite"/>
    </source>
</evidence>
<proteinExistence type="predicted"/>
<protein>
    <recommendedName>
        <fullName evidence="2">RNA polymerase II holoenzyme cyclin-like subunit</fullName>
    </recommendedName>
</protein>
<dbReference type="GO" id="GO:0016538">
    <property type="term" value="F:cyclin-dependent protein serine/threonine kinase regulator activity"/>
    <property type="evidence" value="ECO:0007669"/>
    <property type="project" value="InterPro"/>
</dbReference>
<dbReference type="InterPro" id="IPR043198">
    <property type="entry name" value="Cyclin/Ssn8"/>
</dbReference>
<evidence type="ECO:0000313" key="6">
    <source>
        <dbReference type="EMBL" id="KMP10039.1"/>
    </source>
</evidence>
<accession>A0A0J6YRZ7</accession>
<dbReference type="SUPFAM" id="SSF47954">
    <property type="entry name" value="Cyclin-like"/>
    <property type="match status" value="2"/>
</dbReference>
<evidence type="ECO:0000256" key="2">
    <source>
        <dbReference type="ARBA" id="ARBA00014912"/>
    </source>
</evidence>
<feature type="region of interest" description="Disordered" evidence="4">
    <location>
        <begin position="310"/>
        <end position="370"/>
    </location>
</feature>
<dbReference type="InterPro" id="IPR036915">
    <property type="entry name" value="Cyclin-like_sf"/>
</dbReference>
<organism evidence="6 7">
    <name type="scientific">Coccidioides immitis RMSCC 2394</name>
    <dbReference type="NCBI Taxonomy" id="404692"/>
    <lineage>
        <taxon>Eukaryota</taxon>
        <taxon>Fungi</taxon>
        <taxon>Dikarya</taxon>
        <taxon>Ascomycota</taxon>
        <taxon>Pezizomycotina</taxon>
        <taxon>Eurotiomycetes</taxon>
        <taxon>Eurotiomycetidae</taxon>
        <taxon>Onygenales</taxon>
        <taxon>Onygenaceae</taxon>
        <taxon>Coccidioides</taxon>
    </lineage>
</organism>
<feature type="region of interest" description="Disordered" evidence="4">
    <location>
        <begin position="1"/>
        <end position="29"/>
    </location>
</feature>
<dbReference type="STRING" id="404692.A0A0J6YRZ7"/>
<feature type="compositionally biased region" description="Basic and acidic residues" evidence="4">
    <location>
        <begin position="357"/>
        <end position="370"/>
    </location>
</feature>
<comment type="function">
    <text evidence="3">Component of the SRB8-11 complex. The SRB8-11 complex is a regulatory module of the Mediator complex which is itself involved in regulation of basal and activated RNA polymerase II-dependent transcription. The SRB8-11 complex may be involved in the transcriptional repression of a subset of genes regulated by Mediator. It may inhibit the association of the Mediator complex with RNA polymerase II to form the holoenzyme complex. The SRB8-11 complex phosphorylates the C-terminal domain (CTD) of the largest subunit of RNA polymerase II.</text>
</comment>
<dbReference type="Pfam" id="PF00134">
    <property type="entry name" value="Cyclin_N"/>
    <property type="match status" value="1"/>
</dbReference>
<reference evidence="7" key="1">
    <citation type="journal article" date="2010" name="Genome Res.">
        <title>Population genomic sequencing of Coccidioides fungi reveals recent hybridization and transposon control.</title>
        <authorList>
            <person name="Neafsey D.E."/>
            <person name="Barker B.M."/>
            <person name="Sharpton T.J."/>
            <person name="Stajich J.E."/>
            <person name="Park D.J."/>
            <person name="Whiston E."/>
            <person name="Hung C.-Y."/>
            <person name="McMahan C."/>
            <person name="White J."/>
            <person name="Sykes S."/>
            <person name="Heiman D."/>
            <person name="Young S."/>
            <person name="Zeng Q."/>
            <person name="Abouelleil A."/>
            <person name="Aftuck L."/>
            <person name="Bessette D."/>
            <person name="Brown A."/>
            <person name="FitzGerald M."/>
            <person name="Lui A."/>
            <person name="Macdonald J.P."/>
            <person name="Priest M."/>
            <person name="Orbach M.J."/>
            <person name="Galgiani J.N."/>
            <person name="Kirkland T.N."/>
            <person name="Cole G.T."/>
            <person name="Birren B.W."/>
            <person name="Henn M.R."/>
            <person name="Taylor J.W."/>
            <person name="Rounsley S.D."/>
        </authorList>
    </citation>
    <scope>NUCLEOTIDE SEQUENCE [LARGE SCALE GENOMIC DNA]</scope>
    <source>
        <strain evidence="7">RMSCC 2394</strain>
    </source>
</reference>
<evidence type="ECO:0000313" key="7">
    <source>
        <dbReference type="Proteomes" id="UP000054565"/>
    </source>
</evidence>
<name>A0A0J6YRZ7_COCIT</name>
<evidence type="ECO:0000256" key="3">
    <source>
        <dbReference type="ARBA" id="ARBA00025278"/>
    </source>
</evidence>
<dbReference type="AlphaFoldDB" id="A0A0J6YRZ7"/>
<evidence type="ECO:0000259" key="5">
    <source>
        <dbReference type="Pfam" id="PF00134"/>
    </source>
</evidence>
<dbReference type="Proteomes" id="UP000054565">
    <property type="component" value="Unassembled WGS sequence"/>
</dbReference>
<feature type="domain" description="Cyclin N-terminal" evidence="5">
    <location>
        <begin position="55"/>
        <end position="168"/>
    </location>
</feature>
<comment type="subunit">
    <text evidence="1">Component of the SRB8-11 complex, a regulatory module of the Mediator complex.</text>
</comment>
<dbReference type="GO" id="GO:0006357">
    <property type="term" value="P:regulation of transcription by RNA polymerase II"/>
    <property type="evidence" value="ECO:0007669"/>
    <property type="project" value="InterPro"/>
</dbReference>